<dbReference type="InterPro" id="IPR001289">
    <property type="entry name" value="NFYA"/>
</dbReference>
<evidence type="ECO:0000256" key="8">
    <source>
        <dbReference type="RuleBase" id="RU367155"/>
    </source>
</evidence>
<sequence>MQSNSKRVNPGESNLSNVSKSRVHSEPWGNYTGPFPPEMMQGNASDSSSLEKSVDVQSQSEDGMNDEDAAAAKQTSSALPLHPDRNHGVDDQNQFASTVQPRIEGLMRPPQLELVGHSIACASNPCDPYYGGIMAAYGQPWVPPRLFDMHPARMPLPLEMEQEPVYVNAKQYNGILRRRQMRAKAELEKKLIKVRKPYLHESRHQHALRRARGSGGRFTKKSDAATSKGDDSSSTVTSQSISSSGSKALPVKSSEANVPKAQNACHNDVFNFRNQSNEPAFQSTGEGRTSGQQWGNVPSNRAFAMK</sequence>
<feature type="region of interest" description="Disordered" evidence="9">
    <location>
        <begin position="198"/>
        <end position="258"/>
    </location>
</feature>
<comment type="caution">
    <text evidence="10">The sequence shown here is derived from an EMBL/GenBank/DDBJ whole genome shotgun (WGS) entry which is preliminary data.</text>
</comment>
<evidence type="ECO:0000256" key="9">
    <source>
        <dbReference type="SAM" id="MobiDB-lite"/>
    </source>
</evidence>
<reference evidence="10 11" key="1">
    <citation type="submission" date="2019-12" db="EMBL/GenBank/DDBJ databases">
        <authorList>
            <person name="Alioto T."/>
            <person name="Alioto T."/>
            <person name="Gomez Garrido J."/>
        </authorList>
    </citation>
    <scope>NUCLEOTIDE SEQUENCE [LARGE SCALE GENOMIC DNA]</scope>
</reference>
<feature type="compositionally biased region" description="Polar residues" evidence="9">
    <location>
        <begin position="42"/>
        <end position="62"/>
    </location>
</feature>
<evidence type="ECO:0000256" key="5">
    <source>
        <dbReference type="ARBA" id="ARBA00023163"/>
    </source>
</evidence>
<accession>A0A8S0UCH7</accession>
<keyword evidence="2 8" id="KW-0805">Transcription regulation</keyword>
<feature type="compositionally biased region" description="Basic and acidic residues" evidence="9">
    <location>
        <begin position="220"/>
        <end position="231"/>
    </location>
</feature>
<proteinExistence type="inferred from homology"/>
<evidence type="ECO:0000256" key="7">
    <source>
        <dbReference type="ARBA" id="ARBA00025911"/>
    </source>
</evidence>
<feature type="region of interest" description="Disordered" evidence="9">
    <location>
        <begin position="273"/>
        <end position="306"/>
    </location>
</feature>
<feature type="compositionally biased region" description="Polar residues" evidence="9">
    <location>
        <begin position="1"/>
        <end position="20"/>
    </location>
</feature>
<comment type="subcellular location">
    <subcellularLocation>
        <location evidence="1 8">Nucleus</location>
    </subcellularLocation>
</comment>
<dbReference type="InterPro" id="IPR018362">
    <property type="entry name" value="CCAAT-binding_factor_CS"/>
</dbReference>
<comment type="subunit">
    <text evidence="7">Heterotrimeric transcription factor composed of three components, NF-YA, NF-YB and NF-YC. NF-YB and NF-YC must interact and dimerize for NF-YA association and DNA binding.</text>
</comment>
<dbReference type="OrthoDB" id="1097733at2759"/>
<evidence type="ECO:0000256" key="1">
    <source>
        <dbReference type="ARBA" id="ARBA00004123"/>
    </source>
</evidence>
<dbReference type="GO" id="GO:0003677">
    <property type="term" value="F:DNA binding"/>
    <property type="evidence" value="ECO:0007669"/>
    <property type="project" value="UniProtKB-KW"/>
</dbReference>
<dbReference type="PRINTS" id="PR00616">
    <property type="entry name" value="CCAATSUBUNTB"/>
</dbReference>
<keyword evidence="6 8" id="KW-0539">Nucleus</keyword>
<dbReference type="AlphaFoldDB" id="A0A8S0UCH7"/>
<evidence type="ECO:0000256" key="4">
    <source>
        <dbReference type="ARBA" id="ARBA00023159"/>
    </source>
</evidence>
<organism evidence="10 11">
    <name type="scientific">Olea europaea subsp. europaea</name>
    <dbReference type="NCBI Taxonomy" id="158383"/>
    <lineage>
        <taxon>Eukaryota</taxon>
        <taxon>Viridiplantae</taxon>
        <taxon>Streptophyta</taxon>
        <taxon>Embryophyta</taxon>
        <taxon>Tracheophyta</taxon>
        <taxon>Spermatophyta</taxon>
        <taxon>Magnoliopsida</taxon>
        <taxon>eudicotyledons</taxon>
        <taxon>Gunneridae</taxon>
        <taxon>Pentapetalae</taxon>
        <taxon>asterids</taxon>
        <taxon>lamiids</taxon>
        <taxon>Lamiales</taxon>
        <taxon>Oleaceae</taxon>
        <taxon>Oleeae</taxon>
        <taxon>Olea</taxon>
    </lineage>
</organism>
<dbReference type="EMBL" id="CACTIH010007427">
    <property type="protein sequence ID" value="CAA3013237.1"/>
    <property type="molecule type" value="Genomic_DNA"/>
</dbReference>
<dbReference type="PANTHER" id="PTHR12632">
    <property type="entry name" value="TRANSCRIPTION FACTOR NF-Y ALPHA-RELATED"/>
    <property type="match status" value="1"/>
</dbReference>
<keyword evidence="4" id="KW-0010">Activator</keyword>
<dbReference type="Pfam" id="PF02045">
    <property type="entry name" value="CBFB_NFYA"/>
    <property type="match status" value="1"/>
</dbReference>
<keyword evidence="5 8" id="KW-0804">Transcription</keyword>
<dbReference type="SMART" id="SM00521">
    <property type="entry name" value="CBF"/>
    <property type="match status" value="1"/>
</dbReference>
<dbReference type="PROSITE" id="PS00686">
    <property type="entry name" value="NFYA_HAP2_1"/>
    <property type="match status" value="1"/>
</dbReference>
<evidence type="ECO:0000256" key="6">
    <source>
        <dbReference type="ARBA" id="ARBA00023242"/>
    </source>
</evidence>
<dbReference type="Gene3D" id="6.10.250.2430">
    <property type="match status" value="1"/>
</dbReference>
<dbReference type="Proteomes" id="UP000594638">
    <property type="component" value="Unassembled WGS sequence"/>
</dbReference>
<dbReference type="GO" id="GO:0016602">
    <property type="term" value="C:CCAAT-binding factor complex"/>
    <property type="evidence" value="ECO:0007669"/>
    <property type="project" value="InterPro"/>
</dbReference>
<name>A0A8S0UCH7_OLEEU</name>
<comment type="similarity">
    <text evidence="8">Belongs to the NFYA/HAP2 subunit family.</text>
</comment>
<dbReference type="Gramene" id="OE9A069204T1">
    <property type="protein sequence ID" value="OE9A069204C1"/>
    <property type="gene ID" value="OE9A069204"/>
</dbReference>
<gene>
    <name evidence="10" type="ORF">OLEA9_A069204</name>
</gene>
<evidence type="ECO:0000256" key="3">
    <source>
        <dbReference type="ARBA" id="ARBA00023125"/>
    </source>
</evidence>
<evidence type="ECO:0000313" key="10">
    <source>
        <dbReference type="EMBL" id="CAA3013237.1"/>
    </source>
</evidence>
<keyword evidence="3 8" id="KW-0238">DNA-binding</keyword>
<evidence type="ECO:0000256" key="2">
    <source>
        <dbReference type="ARBA" id="ARBA00023015"/>
    </source>
</evidence>
<evidence type="ECO:0000313" key="11">
    <source>
        <dbReference type="Proteomes" id="UP000594638"/>
    </source>
</evidence>
<keyword evidence="11" id="KW-1185">Reference proteome</keyword>
<protein>
    <recommendedName>
        <fullName evidence="8">Nuclear transcription factor Y subunit</fullName>
    </recommendedName>
</protein>
<dbReference type="Gramene" id="OE9A069204T2">
    <property type="protein sequence ID" value="OE9A069204C2"/>
    <property type="gene ID" value="OE9A069204"/>
</dbReference>
<feature type="compositionally biased region" description="Low complexity" evidence="9">
    <location>
        <begin position="232"/>
        <end position="246"/>
    </location>
</feature>
<feature type="region of interest" description="Disordered" evidence="9">
    <location>
        <begin position="1"/>
        <end position="92"/>
    </location>
</feature>
<feature type="compositionally biased region" description="Polar residues" evidence="9">
    <location>
        <begin position="273"/>
        <end position="299"/>
    </location>
</feature>
<dbReference type="GO" id="GO:0003700">
    <property type="term" value="F:DNA-binding transcription factor activity"/>
    <property type="evidence" value="ECO:0007669"/>
    <property type="project" value="UniProtKB-UniRule"/>
</dbReference>
<comment type="function">
    <text evidence="8">Component of the sequence-specific heterotrimeric transcription factor (NF-Y) which specifically recognizes a 5'-CCAAT-3' box motif found in the promoters of its target genes.</text>
</comment>
<dbReference type="PROSITE" id="PS51152">
    <property type="entry name" value="NFYA_HAP2_2"/>
    <property type="match status" value="1"/>
</dbReference>